<dbReference type="EMBL" id="CP059572">
    <property type="protein sequence ID" value="QXJ23106.1"/>
    <property type="molecule type" value="Genomic_DNA"/>
</dbReference>
<organism evidence="1 2">
    <name type="scientific">Actinomadura graeca</name>
    <dbReference type="NCBI Taxonomy" id="2750812"/>
    <lineage>
        <taxon>Bacteria</taxon>
        <taxon>Bacillati</taxon>
        <taxon>Actinomycetota</taxon>
        <taxon>Actinomycetes</taxon>
        <taxon>Streptosporangiales</taxon>
        <taxon>Thermomonosporaceae</taxon>
        <taxon>Actinomadura</taxon>
    </lineage>
</organism>
<evidence type="ECO:0000313" key="1">
    <source>
        <dbReference type="EMBL" id="QXJ23106.1"/>
    </source>
</evidence>
<gene>
    <name evidence="1" type="ORF">AGRA3207_004222</name>
</gene>
<dbReference type="Pfam" id="PF14518">
    <property type="entry name" value="Haem_oxygenas_2"/>
    <property type="match status" value="1"/>
</dbReference>
<dbReference type="SUPFAM" id="SSF48613">
    <property type="entry name" value="Heme oxygenase-like"/>
    <property type="match status" value="1"/>
</dbReference>
<dbReference type="InterPro" id="IPR016084">
    <property type="entry name" value="Haem_Oase-like_multi-hlx"/>
</dbReference>
<sequence>MAVPLARQLRLANTHFKAVADRRPAPQAAGMLTATEPAVPGRTDRRLDVWRRLGLDDRDLRHLREHVTIDIGHARGRLDNMVAPIAGERPDLLPETAIGVLRRLDRALAVRERAWKEFRPQA</sequence>
<protein>
    <submittedName>
        <fullName evidence="1">Iron-containing redox enzyme family protein</fullName>
    </submittedName>
</protein>
<reference evidence="1" key="1">
    <citation type="submission" date="2020-07" db="EMBL/GenBank/DDBJ databases">
        <authorList>
            <person name="Tarantini F.S."/>
            <person name="Hong K.W."/>
            <person name="Chan K.G."/>
        </authorList>
    </citation>
    <scope>NUCLEOTIDE SEQUENCE</scope>
    <source>
        <strain evidence="1">32-07</strain>
    </source>
</reference>
<name>A0ABX8QW94_9ACTN</name>
<dbReference type="Proteomes" id="UP001049518">
    <property type="component" value="Chromosome"/>
</dbReference>
<accession>A0ABX8QW94</accession>
<evidence type="ECO:0000313" key="2">
    <source>
        <dbReference type="Proteomes" id="UP001049518"/>
    </source>
</evidence>
<dbReference type="RefSeq" id="WP_231328786.1">
    <property type="nucleotide sequence ID" value="NZ_CP059572.1"/>
</dbReference>
<dbReference type="Gene3D" id="1.20.910.10">
    <property type="entry name" value="Heme oxygenase-like"/>
    <property type="match status" value="1"/>
</dbReference>
<proteinExistence type="predicted"/>
<keyword evidence="2" id="KW-1185">Reference proteome</keyword>